<protein>
    <submittedName>
        <fullName evidence="2">Uncharacterized protein</fullName>
    </submittedName>
</protein>
<sequence length="98" mass="11628">MPDIWLPNLGAEPKTSSKTENMSEGHGKKHDRRYKKDRLRSEDIRSITSTKRGRQAKRWMDDIRKIGEATWSRKARDREEWKRLEEAYVSQDTLINLG</sequence>
<evidence type="ECO:0000256" key="1">
    <source>
        <dbReference type="SAM" id="MobiDB-lite"/>
    </source>
</evidence>
<keyword evidence="3" id="KW-1185">Reference proteome</keyword>
<feature type="compositionally biased region" description="Basic residues" evidence="1">
    <location>
        <begin position="27"/>
        <end position="38"/>
    </location>
</feature>
<evidence type="ECO:0000313" key="2">
    <source>
        <dbReference type="EMBL" id="GBP21445.1"/>
    </source>
</evidence>
<name>A0A4C1U4X3_EUMVA</name>
<dbReference type="AlphaFoldDB" id="A0A4C1U4X3"/>
<gene>
    <name evidence="2" type="ORF">EVAR_12046_1</name>
</gene>
<dbReference type="OrthoDB" id="8193815at2759"/>
<accession>A0A4C1U4X3</accession>
<dbReference type="Proteomes" id="UP000299102">
    <property type="component" value="Unassembled WGS sequence"/>
</dbReference>
<feature type="region of interest" description="Disordered" evidence="1">
    <location>
        <begin position="1"/>
        <end position="56"/>
    </location>
</feature>
<comment type="caution">
    <text evidence="2">The sequence shown here is derived from an EMBL/GenBank/DDBJ whole genome shotgun (WGS) entry which is preliminary data.</text>
</comment>
<organism evidence="2 3">
    <name type="scientific">Eumeta variegata</name>
    <name type="common">Bagworm moth</name>
    <name type="synonym">Eumeta japonica</name>
    <dbReference type="NCBI Taxonomy" id="151549"/>
    <lineage>
        <taxon>Eukaryota</taxon>
        <taxon>Metazoa</taxon>
        <taxon>Ecdysozoa</taxon>
        <taxon>Arthropoda</taxon>
        <taxon>Hexapoda</taxon>
        <taxon>Insecta</taxon>
        <taxon>Pterygota</taxon>
        <taxon>Neoptera</taxon>
        <taxon>Endopterygota</taxon>
        <taxon>Lepidoptera</taxon>
        <taxon>Glossata</taxon>
        <taxon>Ditrysia</taxon>
        <taxon>Tineoidea</taxon>
        <taxon>Psychidae</taxon>
        <taxon>Oiketicinae</taxon>
        <taxon>Eumeta</taxon>
    </lineage>
</organism>
<dbReference type="EMBL" id="BGZK01000129">
    <property type="protein sequence ID" value="GBP21445.1"/>
    <property type="molecule type" value="Genomic_DNA"/>
</dbReference>
<proteinExistence type="predicted"/>
<evidence type="ECO:0000313" key="3">
    <source>
        <dbReference type="Proteomes" id="UP000299102"/>
    </source>
</evidence>
<reference evidence="2 3" key="1">
    <citation type="journal article" date="2019" name="Commun. Biol.">
        <title>The bagworm genome reveals a unique fibroin gene that provides high tensile strength.</title>
        <authorList>
            <person name="Kono N."/>
            <person name="Nakamura H."/>
            <person name="Ohtoshi R."/>
            <person name="Tomita M."/>
            <person name="Numata K."/>
            <person name="Arakawa K."/>
        </authorList>
    </citation>
    <scope>NUCLEOTIDE SEQUENCE [LARGE SCALE GENOMIC DNA]</scope>
</reference>
<feature type="compositionally biased region" description="Basic and acidic residues" evidence="1">
    <location>
        <begin position="15"/>
        <end position="26"/>
    </location>
</feature>